<feature type="compositionally biased region" description="Basic residues" evidence="1">
    <location>
        <begin position="162"/>
        <end position="171"/>
    </location>
</feature>
<accession>A0A7R9ZB30</accession>
<reference evidence="2" key="1">
    <citation type="submission" date="2021-01" db="EMBL/GenBank/DDBJ databases">
        <authorList>
            <person name="Corre E."/>
            <person name="Pelletier E."/>
            <person name="Niang G."/>
            <person name="Scheremetjew M."/>
            <person name="Finn R."/>
            <person name="Kale V."/>
            <person name="Holt S."/>
            <person name="Cochrane G."/>
            <person name="Meng A."/>
            <person name="Brown T."/>
            <person name="Cohen L."/>
        </authorList>
    </citation>
    <scope>NUCLEOTIDE SEQUENCE</scope>
    <source>
        <strain evidence="2">CCMP147</strain>
    </source>
</reference>
<evidence type="ECO:0000313" key="2">
    <source>
        <dbReference type="EMBL" id="CAD8315846.1"/>
    </source>
</evidence>
<feature type="region of interest" description="Disordered" evidence="1">
    <location>
        <begin position="1"/>
        <end position="99"/>
    </location>
</feature>
<gene>
    <name evidence="2" type="ORF">TDUB1175_LOCUS14639</name>
</gene>
<feature type="compositionally biased region" description="Polar residues" evidence="1">
    <location>
        <begin position="78"/>
        <end position="88"/>
    </location>
</feature>
<organism evidence="2">
    <name type="scientific">Pseudictyota dubia</name>
    <dbReference type="NCBI Taxonomy" id="2749911"/>
    <lineage>
        <taxon>Eukaryota</taxon>
        <taxon>Sar</taxon>
        <taxon>Stramenopiles</taxon>
        <taxon>Ochrophyta</taxon>
        <taxon>Bacillariophyta</taxon>
        <taxon>Mediophyceae</taxon>
        <taxon>Biddulphiophycidae</taxon>
        <taxon>Eupodiscales</taxon>
        <taxon>Odontellaceae</taxon>
        <taxon>Pseudictyota</taxon>
    </lineage>
</organism>
<dbReference type="EMBL" id="HBED01029301">
    <property type="protein sequence ID" value="CAD8315846.1"/>
    <property type="molecule type" value="Transcribed_RNA"/>
</dbReference>
<name>A0A7R9ZB30_9STRA</name>
<protein>
    <submittedName>
        <fullName evidence="2">Uncharacterized protein</fullName>
    </submittedName>
</protein>
<sequence>MNSQSVACQSLPPRNESRVTLTRPRGATRQDNIIGSSIHDEVTPKASLNRSSVSVAPLPLQKKALSGSPMIPRRAKNKSNTTPPILSSNNNENKRNRANVMRTSPGIGLYKKAVSNQKGPSTPLGTPVGRIVSRNMFNEGEDGGDDVSVISMSSNASASRKNSFRRFRAKK</sequence>
<proteinExistence type="predicted"/>
<dbReference type="AlphaFoldDB" id="A0A7R9ZB30"/>
<evidence type="ECO:0000256" key="1">
    <source>
        <dbReference type="SAM" id="MobiDB-lite"/>
    </source>
</evidence>
<feature type="region of interest" description="Disordered" evidence="1">
    <location>
        <begin position="136"/>
        <end position="171"/>
    </location>
</feature>